<proteinExistence type="predicted"/>
<dbReference type="KEGG" id="cmv:CMUST_15850"/>
<dbReference type="Proteomes" id="UP000035199">
    <property type="component" value="Plasmid phiCmus45274"/>
</dbReference>
<sequence length="77" mass="8456">MNENKLKSLTEALTELASAERYEAELILKADPDTVIAQTVAAVRRSFALDIEKLLTEMGFLDPTTPEKCRQSAEAGT</sequence>
<reference evidence="1 3" key="1">
    <citation type="journal article" date="2015" name="Genome Announc.">
        <title>Complete Genome Sequence of the Type Strain Corynebacterium mustelae DSM 45274, Isolated from Various Tissues of a Male Ferret with Lethal Sepsis.</title>
        <authorList>
            <person name="Ruckert C."/>
            <person name="Eimer J."/>
            <person name="Winkler A."/>
            <person name="Tauch A."/>
        </authorList>
    </citation>
    <scope>NUCLEOTIDE SEQUENCE [LARGE SCALE GENOMIC DNA]</scope>
    <source>
        <strain evidence="1 3">DSM 45274</strain>
        <plasmid evidence="2">phiCmus45274</plasmid>
        <plasmid evidence="3">Plasmid phiCmus45274</plasmid>
    </source>
</reference>
<dbReference type="KEGG" id="cmv:CMUST_04370"/>
<dbReference type="Proteomes" id="UP000035199">
    <property type="component" value="Chromosome"/>
</dbReference>
<evidence type="ECO:0000313" key="3">
    <source>
        <dbReference type="Proteomes" id="UP000035199"/>
    </source>
</evidence>
<dbReference type="RefSeq" id="WP_144414122.1">
    <property type="nucleotide sequence ID" value="NZ_CP011542.1"/>
</dbReference>
<evidence type="ECO:0000313" key="2">
    <source>
        <dbReference type="EMBL" id="AKK07458.1"/>
    </source>
</evidence>
<protein>
    <submittedName>
        <fullName evidence="1">Uncharacterized protein</fullName>
    </submittedName>
</protein>
<reference evidence="3" key="2">
    <citation type="submission" date="2015-05" db="EMBL/GenBank/DDBJ databases">
        <title>Complete genome sequence of Corynebacterium mustelae DSM 45274, isolated from various tissues of a male ferret with lethal sepsis.</title>
        <authorList>
            <person name="Ruckert C."/>
            <person name="Albersmeier A."/>
            <person name="Winkler A."/>
            <person name="Tauch A."/>
        </authorList>
    </citation>
    <scope>NUCLEOTIDE SEQUENCE [LARGE SCALE GENOMIC DNA]</scope>
    <source>
        <strain evidence="3">DSM 45274</strain>
        <plasmid evidence="3">Plasmid phiCmus45274</plasmid>
    </source>
</reference>
<geneLocation type="plasmid" evidence="2 3">
    <name>phiCmus45274</name>
</geneLocation>
<gene>
    <name evidence="1" type="ORF">CMUST_04370</name>
    <name evidence="2" type="ORF">CMUST_15850</name>
</gene>
<dbReference type="EMBL" id="CP011544">
    <property type="protein sequence ID" value="AKK07458.1"/>
    <property type="molecule type" value="Genomic_DNA"/>
</dbReference>
<dbReference type="AlphaFoldDB" id="A0A0G3GVN7"/>
<evidence type="ECO:0000313" key="1">
    <source>
        <dbReference type="EMBL" id="AKK05216.1"/>
    </source>
</evidence>
<name>A0A0G3GVN7_9CORY</name>
<accession>A0A0G3GVN7</accession>
<dbReference type="EMBL" id="CP011542">
    <property type="protein sequence ID" value="AKK05216.1"/>
    <property type="molecule type" value="Genomic_DNA"/>
</dbReference>
<dbReference type="STRING" id="571915.CMUST_04370"/>
<keyword evidence="3" id="KW-1185">Reference proteome</keyword>
<keyword evidence="2" id="KW-0614">Plasmid</keyword>
<organism evidence="1 3">
    <name type="scientific">Corynebacterium mustelae</name>
    <dbReference type="NCBI Taxonomy" id="571915"/>
    <lineage>
        <taxon>Bacteria</taxon>
        <taxon>Bacillati</taxon>
        <taxon>Actinomycetota</taxon>
        <taxon>Actinomycetes</taxon>
        <taxon>Mycobacteriales</taxon>
        <taxon>Corynebacteriaceae</taxon>
        <taxon>Corynebacterium</taxon>
    </lineage>
</organism>